<evidence type="ECO:0000259" key="4">
    <source>
        <dbReference type="Pfam" id="PF05903"/>
    </source>
</evidence>
<keyword evidence="3" id="KW-0378">Hydrolase</keyword>
<dbReference type="EMBL" id="RXGB01022518">
    <property type="protein sequence ID" value="TMW81661.1"/>
    <property type="molecule type" value="Genomic_DNA"/>
</dbReference>
<gene>
    <name evidence="5" type="ORF">EJD97_008448</name>
</gene>
<dbReference type="Pfam" id="PF05903">
    <property type="entry name" value="Peptidase_C97"/>
    <property type="match status" value="1"/>
</dbReference>
<evidence type="ECO:0000313" key="5">
    <source>
        <dbReference type="EMBL" id="TMW81661.1"/>
    </source>
</evidence>
<evidence type="ECO:0000256" key="1">
    <source>
        <dbReference type="ARBA" id="ARBA00008140"/>
    </source>
</evidence>
<dbReference type="Gene3D" id="3.90.1720.30">
    <property type="entry name" value="PPPDE domains"/>
    <property type="match status" value="1"/>
</dbReference>
<sequence>TKIYVFVNGDYEWSFGFYEQGTGVFSCPAGKNPMYSYRECVVLRNTNHSIFKVNQILRELNREWPGHSYEAREASETNKQFAKEHK</sequence>
<evidence type="ECO:0000256" key="3">
    <source>
        <dbReference type="ARBA" id="ARBA00022801"/>
    </source>
</evidence>
<dbReference type="GO" id="GO:0006508">
    <property type="term" value="P:proteolysis"/>
    <property type="evidence" value="ECO:0007669"/>
    <property type="project" value="UniProtKB-KW"/>
</dbReference>
<dbReference type="InterPro" id="IPR008580">
    <property type="entry name" value="PPPDE_dom"/>
</dbReference>
<accession>A0A6N2AKM1</accession>
<organism evidence="5">
    <name type="scientific">Solanum chilense</name>
    <name type="common">Tomato</name>
    <name type="synonym">Lycopersicon chilense</name>
    <dbReference type="NCBI Taxonomy" id="4083"/>
    <lineage>
        <taxon>Eukaryota</taxon>
        <taxon>Viridiplantae</taxon>
        <taxon>Streptophyta</taxon>
        <taxon>Embryophyta</taxon>
        <taxon>Tracheophyta</taxon>
        <taxon>Spermatophyta</taxon>
        <taxon>Magnoliopsida</taxon>
        <taxon>eudicotyledons</taxon>
        <taxon>Gunneridae</taxon>
        <taxon>Pentapetalae</taxon>
        <taxon>asterids</taxon>
        <taxon>lamiids</taxon>
        <taxon>Solanales</taxon>
        <taxon>Solanaceae</taxon>
        <taxon>Solanoideae</taxon>
        <taxon>Solaneae</taxon>
        <taxon>Solanum</taxon>
        <taxon>Solanum subgen. Lycopersicon</taxon>
    </lineage>
</organism>
<feature type="domain" description="PPPDE" evidence="4">
    <location>
        <begin position="7"/>
        <end position="70"/>
    </location>
</feature>
<dbReference type="GO" id="GO:0101005">
    <property type="term" value="F:deubiquitinase activity"/>
    <property type="evidence" value="ECO:0007669"/>
    <property type="project" value="TreeGrafter"/>
</dbReference>
<feature type="non-terminal residue" evidence="5">
    <location>
        <position position="1"/>
    </location>
</feature>
<dbReference type="PANTHER" id="PTHR12378:SF9">
    <property type="entry name" value="OS06G0107000 PROTEIN"/>
    <property type="match status" value="1"/>
</dbReference>
<reference evidence="5" key="1">
    <citation type="submission" date="2019-05" db="EMBL/GenBank/DDBJ databases">
        <title>The de novo reference genome and transcriptome assemblies of the wild tomato species Solanum chilense.</title>
        <authorList>
            <person name="Stam R."/>
            <person name="Nosenko T."/>
            <person name="Hoerger A.C."/>
            <person name="Stephan W."/>
            <person name="Seidel M.A."/>
            <person name="Kuhn J.M.M."/>
            <person name="Haberer G."/>
            <person name="Tellier A."/>
        </authorList>
    </citation>
    <scope>NUCLEOTIDE SEQUENCE</scope>
    <source>
        <tissue evidence="5">Mature leaves</tissue>
    </source>
</reference>
<protein>
    <recommendedName>
        <fullName evidence="4">PPPDE domain-containing protein</fullName>
    </recommendedName>
</protein>
<evidence type="ECO:0000256" key="2">
    <source>
        <dbReference type="ARBA" id="ARBA00022670"/>
    </source>
</evidence>
<name>A0A6N2AKM1_SOLCI</name>
<dbReference type="PANTHER" id="PTHR12378">
    <property type="entry name" value="DESUMOYLATING ISOPEPTIDASE"/>
    <property type="match status" value="1"/>
</dbReference>
<proteinExistence type="inferred from homology"/>
<dbReference type="GO" id="GO:0016579">
    <property type="term" value="P:protein deubiquitination"/>
    <property type="evidence" value="ECO:0007669"/>
    <property type="project" value="TreeGrafter"/>
</dbReference>
<keyword evidence="2" id="KW-0645">Protease</keyword>
<comment type="similarity">
    <text evidence="1">Belongs to the DeSI family.</text>
</comment>
<dbReference type="AlphaFoldDB" id="A0A6N2AKM1"/>
<dbReference type="InterPro" id="IPR042266">
    <property type="entry name" value="PPPDE_sf"/>
</dbReference>
<comment type="caution">
    <text evidence="5">The sequence shown here is derived from an EMBL/GenBank/DDBJ whole genome shotgun (WGS) entry which is preliminary data.</text>
</comment>